<reference evidence="2" key="1">
    <citation type="journal article" date="2019" name="Int. J. Syst. Evol. Microbiol.">
        <title>The Global Catalogue of Microorganisms (GCM) 10K type strain sequencing project: providing services to taxonomists for standard genome sequencing and annotation.</title>
        <authorList>
            <consortium name="The Broad Institute Genomics Platform"/>
            <consortium name="The Broad Institute Genome Sequencing Center for Infectious Disease"/>
            <person name="Wu L."/>
            <person name="Ma J."/>
        </authorList>
    </citation>
    <scope>NUCLEOTIDE SEQUENCE [LARGE SCALE GENOMIC DNA]</scope>
    <source>
        <strain evidence="2">JCM 4376</strain>
    </source>
</reference>
<sequence>MGDVRLEWLAEEVMAGLPSAEARAEVQDLLVDVLHLVADVLATRSGDEETVLAAVAELGERWATSGPSAPWRVPGEPGARVRTYVNTRVCISNPSPT</sequence>
<name>A0ABQ2W9P1_9ACTN</name>
<evidence type="ECO:0000313" key="1">
    <source>
        <dbReference type="EMBL" id="GGV97418.1"/>
    </source>
</evidence>
<keyword evidence="2" id="KW-1185">Reference proteome</keyword>
<comment type="caution">
    <text evidence="1">The sequence shown here is derived from an EMBL/GenBank/DDBJ whole genome shotgun (WGS) entry which is preliminary data.</text>
</comment>
<gene>
    <name evidence="1" type="ORF">GCM10015535_68750</name>
</gene>
<dbReference type="Pfam" id="PF19711">
    <property type="entry name" value="DUF6207"/>
    <property type="match status" value="1"/>
</dbReference>
<dbReference type="EMBL" id="BMTF01000050">
    <property type="protein sequence ID" value="GGV97418.1"/>
    <property type="molecule type" value="Genomic_DNA"/>
</dbReference>
<protein>
    <recommendedName>
        <fullName evidence="3">Nucleotide pyrophosphohydrolase</fullName>
    </recommendedName>
</protein>
<organism evidence="1 2">
    <name type="scientific">Streptomyces gelaticus</name>
    <dbReference type="NCBI Taxonomy" id="285446"/>
    <lineage>
        <taxon>Bacteria</taxon>
        <taxon>Bacillati</taxon>
        <taxon>Actinomycetota</taxon>
        <taxon>Actinomycetes</taxon>
        <taxon>Kitasatosporales</taxon>
        <taxon>Streptomycetaceae</taxon>
        <taxon>Streptomyces</taxon>
    </lineage>
</organism>
<dbReference type="Proteomes" id="UP000660675">
    <property type="component" value="Unassembled WGS sequence"/>
</dbReference>
<proteinExistence type="predicted"/>
<dbReference type="RefSeq" id="WP_189548167.1">
    <property type="nucleotide sequence ID" value="NZ_BMTF01000050.1"/>
</dbReference>
<dbReference type="InterPro" id="IPR045775">
    <property type="entry name" value="DUF6207"/>
</dbReference>
<accession>A0ABQ2W9P1</accession>
<evidence type="ECO:0008006" key="3">
    <source>
        <dbReference type="Google" id="ProtNLM"/>
    </source>
</evidence>
<evidence type="ECO:0000313" key="2">
    <source>
        <dbReference type="Proteomes" id="UP000660675"/>
    </source>
</evidence>